<comment type="caution">
    <text evidence="1">The sequence shown here is derived from an EMBL/GenBank/DDBJ whole genome shotgun (WGS) entry which is preliminary data.</text>
</comment>
<keyword evidence="2" id="KW-1185">Reference proteome</keyword>
<reference evidence="2" key="1">
    <citation type="submission" date="2016-01" db="EMBL/GenBank/DDBJ databases">
        <title>Draft genome of Chromobacterium sp. F49.</title>
        <authorList>
            <person name="Hong K.W."/>
        </authorList>
    </citation>
    <scope>NUCLEOTIDE SEQUENCE [LARGE SCALE GENOMIC DNA]</scope>
    <source>
        <strain evidence="2">P7IIIA</strain>
    </source>
</reference>
<name>A0A163S145_9BACL</name>
<dbReference type="RefSeq" id="WP_066238306.1">
    <property type="nucleotide sequence ID" value="NZ_LRFC01000006.1"/>
</dbReference>
<organism evidence="1 2">
    <name type="scientific">Fictibacillus phosphorivorans</name>
    <dbReference type="NCBI Taxonomy" id="1221500"/>
    <lineage>
        <taxon>Bacteria</taxon>
        <taxon>Bacillati</taxon>
        <taxon>Bacillota</taxon>
        <taxon>Bacilli</taxon>
        <taxon>Bacillales</taxon>
        <taxon>Fictibacillaceae</taxon>
        <taxon>Fictibacillus</taxon>
    </lineage>
</organism>
<dbReference type="AlphaFoldDB" id="A0A163S145"/>
<protein>
    <submittedName>
        <fullName evidence="1">Uncharacterized protein</fullName>
    </submittedName>
</protein>
<accession>A0A163S145</accession>
<dbReference type="Proteomes" id="UP000076567">
    <property type="component" value="Unassembled WGS sequence"/>
</dbReference>
<evidence type="ECO:0000313" key="2">
    <source>
        <dbReference type="Proteomes" id="UP000076567"/>
    </source>
</evidence>
<proteinExistence type="predicted"/>
<gene>
    <name evidence="1" type="ORF">AWM68_17320</name>
</gene>
<sequence length="135" mass="15491">MQYHVISLENNEIKCSDGPEGVREFLEDLFYLKFDFNPMLQDNDESGELEVYLHTDTYDECGEEQLNKLDELGITECDSLQTICNLLGIKIDKFSKDEIASCTVCKTSYHENEINMVDYDVDVCTTCEPAYKTSV</sequence>
<dbReference type="EMBL" id="LRFC01000006">
    <property type="protein sequence ID" value="KZE67934.1"/>
    <property type="molecule type" value="Genomic_DNA"/>
</dbReference>
<evidence type="ECO:0000313" key="1">
    <source>
        <dbReference type="EMBL" id="KZE67934.1"/>
    </source>
</evidence>